<evidence type="ECO:0000259" key="14">
    <source>
        <dbReference type="PROSITE" id="PS51918"/>
    </source>
</evidence>
<dbReference type="CDD" id="cd01335">
    <property type="entry name" value="Radical_SAM"/>
    <property type="match status" value="1"/>
</dbReference>
<gene>
    <name evidence="15" type="primary">epmB</name>
    <name evidence="15" type="ORF">ACFSJ3_11455</name>
</gene>
<dbReference type="Gene3D" id="3.20.20.70">
    <property type="entry name" value="Aldolase class I"/>
    <property type="match status" value="1"/>
</dbReference>
<comment type="similarity">
    <text evidence="4">Belongs to the radical SAM superfamily. KamA family.</text>
</comment>
<evidence type="ECO:0000256" key="11">
    <source>
        <dbReference type="ARBA" id="ARBA00023014"/>
    </source>
</evidence>
<keyword evidence="11" id="KW-0411">Iron-sulfur</keyword>
<dbReference type="EMBL" id="JBHUHT010000012">
    <property type="protein sequence ID" value="MFD2096601.1"/>
    <property type="molecule type" value="Genomic_DNA"/>
</dbReference>
<evidence type="ECO:0000256" key="10">
    <source>
        <dbReference type="ARBA" id="ARBA00023004"/>
    </source>
</evidence>
<evidence type="ECO:0000256" key="8">
    <source>
        <dbReference type="ARBA" id="ARBA00022723"/>
    </source>
</evidence>
<dbReference type="SFLD" id="SFLDS00029">
    <property type="entry name" value="Radical_SAM"/>
    <property type="match status" value="1"/>
</dbReference>
<evidence type="ECO:0000256" key="5">
    <source>
        <dbReference type="ARBA" id="ARBA00022363"/>
    </source>
</evidence>
<dbReference type="PROSITE" id="PS51918">
    <property type="entry name" value="RADICAL_SAM"/>
    <property type="match status" value="1"/>
</dbReference>
<name>A0ABW4XM27_9GAMM</name>
<evidence type="ECO:0000256" key="7">
    <source>
        <dbReference type="ARBA" id="ARBA00022691"/>
    </source>
</evidence>
<dbReference type="SFLD" id="SFLDF00314">
    <property type="entry name" value="L-lysine_2_3-aminomutase_(yjeK"/>
    <property type="match status" value="1"/>
</dbReference>
<evidence type="ECO:0000256" key="2">
    <source>
        <dbReference type="ARBA" id="ARBA00001933"/>
    </source>
</evidence>
<dbReference type="InterPro" id="IPR058240">
    <property type="entry name" value="rSAM_sf"/>
</dbReference>
<keyword evidence="12" id="KW-0413">Isomerase</keyword>
<dbReference type="InterPro" id="IPR003739">
    <property type="entry name" value="Lys_aminomutase/Glu_NH3_mut"/>
</dbReference>
<accession>A0ABW4XM27</accession>
<comment type="catalytic activity">
    <reaction evidence="1">
        <text>L-lysine = D-beta-lysine</text>
        <dbReference type="Rhea" id="RHEA:44148"/>
        <dbReference type="ChEBI" id="CHEBI:32551"/>
        <dbReference type="ChEBI" id="CHEBI:84138"/>
    </reaction>
</comment>
<protein>
    <recommendedName>
        <fullName evidence="5">L-lysine 2,3-aminomutase</fullName>
    </recommendedName>
    <alternativeName>
        <fullName evidence="13">EF-P post-translational modification enzyme B</fullName>
    </alternativeName>
</protein>
<dbReference type="InterPro" id="IPR022462">
    <property type="entry name" value="EpmB"/>
</dbReference>
<feature type="domain" description="Radical SAM core" evidence="14">
    <location>
        <begin position="106"/>
        <end position="318"/>
    </location>
</feature>
<comment type="cofactor">
    <cofactor evidence="3">
        <name>[4Fe-4S] cluster</name>
        <dbReference type="ChEBI" id="CHEBI:49883"/>
    </cofactor>
</comment>
<keyword evidence="6" id="KW-0004">4Fe-4S</keyword>
<evidence type="ECO:0000256" key="3">
    <source>
        <dbReference type="ARBA" id="ARBA00001966"/>
    </source>
</evidence>
<proteinExistence type="inferred from homology"/>
<dbReference type="SUPFAM" id="SSF102114">
    <property type="entry name" value="Radical SAM enzymes"/>
    <property type="match status" value="1"/>
</dbReference>
<evidence type="ECO:0000256" key="13">
    <source>
        <dbReference type="ARBA" id="ARBA00030756"/>
    </source>
</evidence>
<reference evidence="16" key="1">
    <citation type="journal article" date="2019" name="Int. J. Syst. Evol. Microbiol.">
        <title>The Global Catalogue of Microorganisms (GCM) 10K type strain sequencing project: providing services to taxonomists for standard genome sequencing and annotation.</title>
        <authorList>
            <consortium name="The Broad Institute Genomics Platform"/>
            <consortium name="The Broad Institute Genome Sequencing Center for Infectious Disease"/>
            <person name="Wu L."/>
            <person name="Ma J."/>
        </authorList>
    </citation>
    <scope>NUCLEOTIDE SEQUENCE [LARGE SCALE GENOMIC DNA]</scope>
    <source>
        <strain evidence="16">CGMCC 1.10992</strain>
    </source>
</reference>
<comment type="cofactor">
    <cofactor evidence="2">
        <name>pyridoxal 5'-phosphate</name>
        <dbReference type="ChEBI" id="CHEBI:597326"/>
    </cofactor>
</comment>
<evidence type="ECO:0000256" key="12">
    <source>
        <dbReference type="ARBA" id="ARBA00023235"/>
    </source>
</evidence>
<dbReference type="PIRSF" id="PIRSF004911">
    <property type="entry name" value="DUF160"/>
    <property type="match status" value="1"/>
</dbReference>
<keyword evidence="7" id="KW-0949">S-adenosyl-L-methionine</keyword>
<dbReference type="NCBIfam" id="TIGR00238">
    <property type="entry name" value="KamA family radical SAM protein"/>
    <property type="match status" value="1"/>
</dbReference>
<dbReference type="InterPro" id="IPR007197">
    <property type="entry name" value="rSAM"/>
</dbReference>
<dbReference type="Pfam" id="PF04055">
    <property type="entry name" value="Radical_SAM"/>
    <property type="match status" value="1"/>
</dbReference>
<dbReference type="SFLD" id="SFLDG01070">
    <property type="entry name" value="PLP-dependent"/>
    <property type="match status" value="1"/>
</dbReference>
<dbReference type="InterPro" id="IPR013785">
    <property type="entry name" value="Aldolase_TIM"/>
</dbReference>
<sequence>MVQMITRNAPEGERSWQQELANAITDPSELLSLLTIDPTPYLAGFTARKGFPMRVPRPFVERMTQGDINDPLLKQVLPVAAELEQVPGYVSDPLVEHDTKTPGMLHKYQSRVLLIVRGGCAVNCRYCFRRHFPYADNSPSKRDWQQSFEYIQRHPEINEVILSGGDPLMANDDQLGWMVKQLEQIPHLKRLRIHSRLPVVIPSRITAQLAQVLQASRLKAVMVLHINHPQEIDNALAAACNRLSDAGVLQLNQSVLLAGINDDADTLCELSEQLFDIGIQPYYLHLLDKVSGAQHFDTDLANARLLNLAMLERLPGFLVPKFVREIGGQHSKTPIDLGLEGVIVEADRGLL</sequence>
<evidence type="ECO:0000313" key="16">
    <source>
        <dbReference type="Proteomes" id="UP001597380"/>
    </source>
</evidence>
<keyword evidence="10" id="KW-0408">Iron</keyword>
<dbReference type="PANTHER" id="PTHR30538">
    <property type="entry name" value="LYSINE 2,3-AMINOMUTASE-RELATED"/>
    <property type="match status" value="1"/>
</dbReference>
<keyword evidence="9" id="KW-0663">Pyridoxal phosphate</keyword>
<evidence type="ECO:0000256" key="1">
    <source>
        <dbReference type="ARBA" id="ARBA00001352"/>
    </source>
</evidence>
<comment type="caution">
    <text evidence="15">The sequence shown here is derived from an EMBL/GenBank/DDBJ whole genome shotgun (WGS) entry which is preliminary data.</text>
</comment>
<evidence type="ECO:0000256" key="9">
    <source>
        <dbReference type="ARBA" id="ARBA00022898"/>
    </source>
</evidence>
<dbReference type="NCBIfam" id="TIGR03821">
    <property type="entry name" value="EFP_modif_epmB"/>
    <property type="match status" value="1"/>
</dbReference>
<dbReference type="PANTHER" id="PTHR30538:SF1">
    <property type="entry name" value="L-LYSINE 2,3-AMINOMUTASE"/>
    <property type="match status" value="1"/>
</dbReference>
<keyword evidence="16" id="KW-1185">Reference proteome</keyword>
<evidence type="ECO:0000256" key="6">
    <source>
        <dbReference type="ARBA" id="ARBA00022485"/>
    </source>
</evidence>
<evidence type="ECO:0000256" key="4">
    <source>
        <dbReference type="ARBA" id="ARBA00008703"/>
    </source>
</evidence>
<organism evidence="15 16">
    <name type="scientific">Corallincola platygyrae</name>
    <dbReference type="NCBI Taxonomy" id="1193278"/>
    <lineage>
        <taxon>Bacteria</taxon>
        <taxon>Pseudomonadati</taxon>
        <taxon>Pseudomonadota</taxon>
        <taxon>Gammaproteobacteria</taxon>
        <taxon>Alteromonadales</taxon>
        <taxon>Psychromonadaceae</taxon>
        <taxon>Corallincola</taxon>
    </lineage>
</organism>
<keyword evidence="8" id="KW-0479">Metal-binding</keyword>
<dbReference type="RefSeq" id="WP_345339010.1">
    <property type="nucleotide sequence ID" value="NZ_BAABLI010000008.1"/>
</dbReference>
<evidence type="ECO:0000313" key="15">
    <source>
        <dbReference type="EMBL" id="MFD2096601.1"/>
    </source>
</evidence>
<dbReference type="Proteomes" id="UP001597380">
    <property type="component" value="Unassembled WGS sequence"/>
</dbReference>